<dbReference type="Proteomes" id="UP000283295">
    <property type="component" value="Unassembled WGS sequence"/>
</dbReference>
<dbReference type="GO" id="GO:1901982">
    <property type="term" value="F:maltose binding"/>
    <property type="evidence" value="ECO:0007669"/>
    <property type="project" value="TreeGrafter"/>
</dbReference>
<name>A0A412IW79_9FIRM</name>
<dbReference type="PANTHER" id="PTHR30061:SF50">
    <property type="entry name" value="MALTOSE_MALTODEXTRIN-BINDING PERIPLASMIC PROTEIN"/>
    <property type="match status" value="1"/>
</dbReference>
<proteinExistence type="inferred from homology"/>
<evidence type="ECO:0000256" key="1">
    <source>
        <dbReference type="ARBA" id="ARBA00008520"/>
    </source>
</evidence>
<gene>
    <name evidence="5" type="ORF">DWX94_00435</name>
</gene>
<feature type="signal peptide" evidence="4">
    <location>
        <begin position="1"/>
        <end position="20"/>
    </location>
</feature>
<comment type="similarity">
    <text evidence="1">Belongs to the bacterial solute-binding protein 1 family.</text>
</comment>
<evidence type="ECO:0000256" key="4">
    <source>
        <dbReference type="SAM" id="SignalP"/>
    </source>
</evidence>
<dbReference type="PANTHER" id="PTHR30061">
    <property type="entry name" value="MALTOSE-BINDING PERIPLASMIC PROTEIN"/>
    <property type="match status" value="1"/>
</dbReference>
<sequence length="435" mass="45847">MRKKVLSLTLVAAMMAGCLAGCGNADSKDEGTTAAAGDSTTQAAASEDAIQNLIAATTGTVDLSVWASEEDQDLTTQVIEEFKKKYSDVDFNITLGAESESKAKDDILVDVEAAPDVFAFADDQINELVKAGALQPVQATYTFDVANENVAASVEAASVDGTLYAYPMTADNGYFMFYDSSVFTEDDVQSLDAMIEAAKKANKKIAMNVSDAWYVYSFFQGAGLDLTLNDDGLTNTCTWNQAGGTDVAQAILDLFKTGVFVDMDDPTQATAIAEGTICAAVNGTWRAADAAAAWGENYAAAKLPTYTVAGKQVQMASFSGCKLIGVNPHSKNVGWSMLLAEYLTSEDTQVTRFKQRGLGPSNINASESDEVKADPAISALAAQAAYATPQRVGGNYWTPAETLGSILAQGNPDGTDLQKLLDNAVEGIDAPVSQE</sequence>
<protein>
    <submittedName>
        <fullName evidence="5">Extracellular solute-binding protein</fullName>
    </submittedName>
</protein>
<evidence type="ECO:0000256" key="2">
    <source>
        <dbReference type="ARBA" id="ARBA00022448"/>
    </source>
</evidence>
<dbReference type="Pfam" id="PF13416">
    <property type="entry name" value="SBP_bac_8"/>
    <property type="match status" value="1"/>
</dbReference>
<keyword evidence="2" id="KW-0813">Transport</keyword>
<reference evidence="5 6" key="1">
    <citation type="submission" date="2018-08" db="EMBL/GenBank/DDBJ databases">
        <title>A genome reference for cultivated species of the human gut microbiota.</title>
        <authorList>
            <person name="Zou Y."/>
            <person name="Xue W."/>
            <person name="Luo G."/>
        </authorList>
    </citation>
    <scope>NUCLEOTIDE SEQUENCE [LARGE SCALE GENOMIC DNA]</scope>
    <source>
        <strain evidence="5 6">AF22-21</strain>
    </source>
</reference>
<dbReference type="EMBL" id="QRVK01000001">
    <property type="protein sequence ID" value="RGS44303.1"/>
    <property type="molecule type" value="Genomic_DNA"/>
</dbReference>
<dbReference type="PROSITE" id="PS51257">
    <property type="entry name" value="PROKAR_LIPOPROTEIN"/>
    <property type="match status" value="1"/>
</dbReference>
<dbReference type="SUPFAM" id="SSF53850">
    <property type="entry name" value="Periplasmic binding protein-like II"/>
    <property type="match status" value="1"/>
</dbReference>
<dbReference type="GO" id="GO:0055052">
    <property type="term" value="C:ATP-binding cassette (ABC) transporter complex, substrate-binding subunit-containing"/>
    <property type="evidence" value="ECO:0007669"/>
    <property type="project" value="TreeGrafter"/>
</dbReference>
<organism evidence="5 6">
    <name type="scientific">Coprococcus eutactus</name>
    <dbReference type="NCBI Taxonomy" id="33043"/>
    <lineage>
        <taxon>Bacteria</taxon>
        <taxon>Bacillati</taxon>
        <taxon>Bacillota</taxon>
        <taxon>Clostridia</taxon>
        <taxon>Lachnospirales</taxon>
        <taxon>Lachnospiraceae</taxon>
        <taxon>Coprococcus</taxon>
    </lineage>
</organism>
<dbReference type="Gene3D" id="3.40.190.10">
    <property type="entry name" value="Periplasmic binding protein-like II"/>
    <property type="match status" value="2"/>
</dbReference>
<comment type="caution">
    <text evidence="5">The sequence shown here is derived from an EMBL/GenBank/DDBJ whole genome shotgun (WGS) entry which is preliminary data.</text>
</comment>
<dbReference type="GO" id="GO:0042956">
    <property type="term" value="P:maltodextrin transmembrane transport"/>
    <property type="evidence" value="ECO:0007669"/>
    <property type="project" value="TreeGrafter"/>
</dbReference>
<evidence type="ECO:0000256" key="3">
    <source>
        <dbReference type="ARBA" id="ARBA00022729"/>
    </source>
</evidence>
<evidence type="ECO:0000313" key="5">
    <source>
        <dbReference type="EMBL" id="RGS44303.1"/>
    </source>
</evidence>
<dbReference type="GO" id="GO:0015768">
    <property type="term" value="P:maltose transport"/>
    <property type="evidence" value="ECO:0007669"/>
    <property type="project" value="TreeGrafter"/>
</dbReference>
<dbReference type="AlphaFoldDB" id="A0A412IW79"/>
<feature type="chain" id="PRO_5038448422" evidence="4">
    <location>
        <begin position="21"/>
        <end position="435"/>
    </location>
</feature>
<dbReference type="InterPro" id="IPR006059">
    <property type="entry name" value="SBP"/>
</dbReference>
<keyword evidence="3 4" id="KW-0732">Signal</keyword>
<evidence type="ECO:0000313" key="6">
    <source>
        <dbReference type="Proteomes" id="UP000283295"/>
    </source>
</evidence>
<accession>A0A412IW79</accession>
<dbReference type="OrthoDB" id="9764072at2"/>